<evidence type="ECO:0000256" key="4">
    <source>
        <dbReference type="ARBA" id="ARBA00022989"/>
    </source>
</evidence>
<feature type="transmembrane region" description="Helical" evidence="6">
    <location>
        <begin position="84"/>
        <end position="102"/>
    </location>
</feature>
<comment type="caution">
    <text evidence="7">The sequence shown here is derived from an EMBL/GenBank/DDBJ whole genome shotgun (WGS) entry which is preliminary data.</text>
</comment>
<sequence length="135" mass="15209">MVKFGFVSIPYPFLLAIYCRRKVNRMLLTIPMSPTVKKLHTSLMTVLILQVLSPFSQIISLSVHGSSMIWNELQTPFIENFIELPISLLPSITPLFTIYFVVPYRNALKSILGFETTNAQIPIFSTSTSTSAPQL</sequence>
<reference evidence="7" key="1">
    <citation type="submission" date="2022-11" db="EMBL/GenBank/DDBJ databases">
        <authorList>
            <person name="Kikuchi T."/>
        </authorList>
    </citation>
    <scope>NUCLEOTIDE SEQUENCE</scope>
    <source>
        <strain evidence="7">PS1010</strain>
    </source>
</reference>
<keyword evidence="4 6" id="KW-1133">Transmembrane helix</keyword>
<gene>
    <name evidence="7" type="ORF">CAMP_LOCUS17040</name>
</gene>
<organism evidence="7 8">
    <name type="scientific">Caenorhabditis angaria</name>
    <dbReference type="NCBI Taxonomy" id="860376"/>
    <lineage>
        <taxon>Eukaryota</taxon>
        <taxon>Metazoa</taxon>
        <taxon>Ecdysozoa</taxon>
        <taxon>Nematoda</taxon>
        <taxon>Chromadorea</taxon>
        <taxon>Rhabditida</taxon>
        <taxon>Rhabditina</taxon>
        <taxon>Rhabditomorpha</taxon>
        <taxon>Rhabditoidea</taxon>
        <taxon>Rhabditidae</taxon>
        <taxon>Peloderinae</taxon>
        <taxon>Caenorhabditis</taxon>
    </lineage>
</organism>
<feature type="transmembrane region" description="Helical" evidence="6">
    <location>
        <begin position="6"/>
        <end position="23"/>
    </location>
</feature>
<keyword evidence="5 6" id="KW-0472">Membrane</keyword>
<dbReference type="PANTHER" id="PTHR22945">
    <property type="entry name" value="SERPENTINE RECEPTOR, CLASS D DELTA"/>
    <property type="match status" value="1"/>
</dbReference>
<evidence type="ECO:0000256" key="3">
    <source>
        <dbReference type="ARBA" id="ARBA00022692"/>
    </source>
</evidence>
<protein>
    <submittedName>
        <fullName evidence="7">Uncharacterized protein</fullName>
    </submittedName>
</protein>
<dbReference type="InterPro" id="IPR019421">
    <property type="entry name" value="7TM_GPCR_serpentine_rcpt_Srd"/>
</dbReference>
<comment type="similarity">
    <text evidence="2">Belongs to the nematode receptor-like protein srd family.</text>
</comment>
<name>A0A9P1J284_9PELO</name>
<keyword evidence="3 6" id="KW-0812">Transmembrane</keyword>
<dbReference type="Proteomes" id="UP001152747">
    <property type="component" value="Unassembled WGS sequence"/>
</dbReference>
<comment type="subcellular location">
    <subcellularLocation>
        <location evidence="1">Membrane</location>
        <topology evidence="1">Multi-pass membrane protein</topology>
    </subcellularLocation>
</comment>
<dbReference type="GO" id="GO:0016020">
    <property type="term" value="C:membrane"/>
    <property type="evidence" value="ECO:0007669"/>
    <property type="project" value="UniProtKB-SubCell"/>
</dbReference>
<dbReference type="PANTHER" id="PTHR22945:SF40">
    <property type="entry name" value="SERPENTINE RECEPTOR, CLASS D (DELTA)-RELATED"/>
    <property type="match status" value="1"/>
</dbReference>
<dbReference type="Pfam" id="PF10317">
    <property type="entry name" value="7TM_GPCR_Srd"/>
    <property type="match status" value="1"/>
</dbReference>
<evidence type="ECO:0000256" key="2">
    <source>
        <dbReference type="ARBA" id="ARBA00009166"/>
    </source>
</evidence>
<evidence type="ECO:0000256" key="5">
    <source>
        <dbReference type="ARBA" id="ARBA00023136"/>
    </source>
</evidence>
<keyword evidence="8" id="KW-1185">Reference proteome</keyword>
<evidence type="ECO:0000313" key="7">
    <source>
        <dbReference type="EMBL" id="CAI5454403.1"/>
    </source>
</evidence>
<feature type="transmembrane region" description="Helical" evidence="6">
    <location>
        <begin position="43"/>
        <end position="64"/>
    </location>
</feature>
<dbReference type="AlphaFoldDB" id="A0A9P1J284"/>
<accession>A0A9P1J284</accession>
<evidence type="ECO:0000256" key="1">
    <source>
        <dbReference type="ARBA" id="ARBA00004141"/>
    </source>
</evidence>
<evidence type="ECO:0000256" key="6">
    <source>
        <dbReference type="SAM" id="Phobius"/>
    </source>
</evidence>
<dbReference type="InterPro" id="IPR050920">
    <property type="entry name" value="Nematode_rcpt-like_delta"/>
</dbReference>
<proteinExistence type="inferred from homology"/>
<evidence type="ECO:0000313" key="8">
    <source>
        <dbReference type="Proteomes" id="UP001152747"/>
    </source>
</evidence>
<dbReference type="EMBL" id="CANHGI010000006">
    <property type="protein sequence ID" value="CAI5454403.1"/>
    <property type="molecule type" value="Genomic_DNA"/>
</dbReference>